<dbReference type="PANTHER" id="PTHR47498">
    <property type="entry name" value="C-TYPE LECTIN DOMAIN FAMILY 2 MEMBER L"/>
    <property type="match status" value="1"/>
</dbReference>
<dbReference type="Gene3D" id="3.10.100.10">
    <property type="entry name" value="Mannose-Binding Protein A, subunit A"/>
    <property type="match status" value="1"/>
</dbReference>
<dbReference type="Pfam" id="PF00059">
    <property type="entry name" value="Lectin_C"/>
    <property type="match status" value="1"/>
</dbReference>
<organism evidence="5 6">
    <name type="scientific">Pleurodeles waltl</name>
    <name type="common">Iberian ribbed newt</name>
    <dbReference type="NCBI Taxonomy" id="8319"/>
    <lineage>
        <taxon>Eukaryota</taxon>
        <taxon>Metazoa</taxon>
        <taxon>Chordata</taxon>
        <taxon>Craniata</taxon>
        <taxon>Vertebrata</taxon>
        <taxon>Euteleostomi</taxon>
        <taxon>Amphibia</taxon>
        <taxon>Batrachia</taxon>
        <taxon>Caudata</taxon>
        <taxon>Salamandroidea</taxon>
        <taxon>Salamandridae</taxon>
        <taxon>Pleurodelinae</taxon>
        <taxon>Pleurodeles</taxon>
    </lineage>
</organism>
<dbReference type="Proteomes" id="UP001066276">
    <property type="component" value="Chromosome 2_2"/>
</dbReference>
<dbReference type="EMBL" id="JANPWB010000004">
    <property type="protein sequence ID" value="KAJ1195652.1"/>
    <property type="molecule type" value="Genomic_DNA"/>
</dbReference>
<sequence length="221" mass="25040">MLRGPDPRERPALSPKRPRLYRVLEAEALRGIRESEVRRGRYVTLVLSEALQGWKDERLSHQWLKGLKYLMKAISVFLVFGFLTLVLMVATRTSVLDASLHLEPCPEGWMYSRRTCFFFSDVAKPWAVCKADCLSHKASLAVISNEETLNFILSRIDTHTFWIGLHKRGEALTWLNGESYTGSLLGAEADGECAFVQSPSISLSGCDLPRNWICTKEPYMA</sequence>
<dbReference type="InterPro" id="IPR016186">
    <property type="entry name" value="C-type_lectin-like/link_sf"/>
</dbReference>
<evidence type="ECO:0000313" key="6">
    <source>
        <dbReference type="Proteomes" id="UP001066276"/>
    </source>
</evidence>
<keyword evidence="6" id="KW-1185">Reference proteome</keyword>
<feature type="transmembrane region" description="Helical" evidence="3">
    <location>
        <begin position="69"/>
        <end position="90"/>
    </location>
</feature>
<comment type="subcellular location">
    <subcellularLocation>
        <location evidence="1">Membrane</location>
        <topology evidence="1">Single-pass membrane protein</topology>
    </subcellularLocation>
</comment>
<reference evidence="5" key="1">
    <citation type="journal article" date="2022" name="bioRxiv">
        <title>Sequencing and chromosome-scale assembly of the giantPleurodeles waltlgenome.</title>
        <authorList>
            <person name="Brown T."/>
            <person name="Elewa A."/>
            <person name="Iarovenko S."/>
            <person name="Subramanian E."/>
            <person name="Araus A.J."/>
            <person name="Petzold A."/>
            <person name="Susuki M."/>
            <person name="Suzuki K.-i.T."/>
            <person name="Hayashi T."/>
            <person name="Toyoda A."/>
            <person name="Oliveira C."/>
            <person name="Osipova E."/>
            <person name="Leigh N.D."/>
            <person name="Simon A."/>
            <person name="Yun M.H."/>
        </authorList>
    </citation>
    <scope>NUCLEOTIDE SEQUENCE</scope>
    <source>
        <strain evidence="5">20211129_DDA</strain>
        <tissue evidence="5">Liver</tissue>
    </source>
</reference>
<evidence type="ECO:0000256" key="2">
    <source>
        <dbReference type="ARBA" id="ARBA00022734"/>
    </source>
</evidence>
<dbReference type="InterPro" id="IPR001304">
    <property type="entry name" value="C-type_lectin-like"/>
</dbReference>
<protein>
    <recommendedName>
        <fullName evidence="4">C-type lectin domain-containing protein</fullName>
    </recommendedName>
</protein>
<dbReference type="AlphaFoldDB" id="A0AAV7V2T7"/>
<gene>
    <name evidence="5" type="ORF">NDU88_004920</name>
</gene>
<dbReference type="SUPFAM" id="SSF56436">
    <property type="entry name" value="C-type lectin-like"/>
    <property type="match status" value="1"/>
</dbReference>
<dbReference type="GO" id="GO:0030246">
    <property type="term" value="F:carbohydrate binding"/>
    <property type="evidence" value="ECO:0007669"/>
    <property type="project" value="UniProtKB-KW"/>
</dbReference>
<evidence type="ECO:0000256" key="1">
    <source>
        <dbReference type="ARBA" id="ARBA00004167"/>
    </source>
</evidence>
<evidence type="ECO:0000256" key="3">
    <source>
        <dbReference type="SAM" id="Phobius"/>
    </source>
</evidence>
<dbReference type="CDD" id="cd03593">
    <property type="entry name" value="CLECT_NK_receptors_like"/>
    <property type="match status" value="1"/>
</dbReference>
<comment type="caution">
    <text evidence="5">The sequence shown here is derived from an EMBL/GenBank/DDBJ whole genome shotgun (WGS) entry which is preliminary data.</text>
</comment>
<keyword evidence="2" id="KW-0430">Lectin</keyword>
<accession>A0AAV7V2T7</accession>
<dbReference type="InterPro" id="IPR033992">
    <property type="entry name" value="NKR-like_CTLD"/>
</dbReference>
<keyword evidence="3" id="KW-0472">Membrane</keyword>
<keyword evidence="3" id="KW-0812">Transmembrane</keyword>
<name>A0AAV7V2T7_PLEWA</name>
<dbReference type="InterPro" id="IPR016187">
    <property type="entry name" value="CTDL_fold"/>
</dbReference>
<evidence type="ECO:0000259" key="4">
    <source>
        <dbReference type="PROSITE" id="PS50041"/>
    </source>
</evidence>
<dbReference type="PANTHER" id="PTHR47498:SF1">
    <property type="entry name" value="C-TYPE LECTIN DOMAIN FAMILY 2 MEMBER L"/>
    <property type="match status" value="1"/>
</dbReference>
<dbReference type="GO" id="GO:0016020">
    <property type="term" value="C:membrane"/>
    <property type="evidence" value="ECO:0007669"/>
    <property type="project" value="UniProtKB-SubCell"/>
</dbReference>
<feature type="domain" description="C-type lectin" evidence="4">
    <location>
        <begin position="112"/>
        <end position="215"/>
    </location>
</feature>
<keyword evidence="3" id="KW-1133">Transmembrane helix</keyword>
<proteinExistence type="predicted"/>
<evidence type="ECO:0000313" key="5">
    <source>
        <dbReference type="EMBL" id="KAJ1195652.1"/>
    </source>
</evidence>
<dbReference type="PROSITE" id="PS50041">
    <property type="entry name" value="C_TYPE_LECTIN_2"/>
    <property type="match status" value="1"/>
</dbReference>
<dbReference type="SMART" id="SM00034">
    <property type="entry name" value="CLECT"/>
    <property type="match status" value="1"/>
</dbReference>